<dbReference type="InterPro" id="IPR050176">
    <property type="entry name" value="LTTR"/>
</dbReference>
<dbReference type="GO" id="GO:0003677">
    <property type="term" value="F:DNA binding"/>
    <property type="evidence" value="ECO:0007669"/>
    <property type="project" value="UniProtKB-KW"/>
</dbReference>
<dbReference type="PRINTS" id="PR00039">
    <property type="entry name" value="HTHLYSR"/>
</dbReference>
<keyword evidence="4" id="KW-0804">Transcription</keyword>
<dbReference type="SUPFAM" id="SSF53850">
    <property type="entry name" value="Periplasmic binding protein-like II"/>
    <property type="match status" value="1"/>
</dbReference>
<accession>A0A3M4PZD2</accession>
<evidence type="ECO:0000256" key="4">
    <source>
        <dbReference type="ARBA" id="ARBA00023163"/>
    </source>
</evidence>
<organism evidence="6 7">
    <name type="scientific">Pseudomonas salomonii</name>
    <dbReference type="NCBI Taxonomy" id="191391"/>
    <lineage>
        <taxon>Bacteria</taxon>
        <taxon>Pseudomonadati</taxon>
        <taxon>Pseudomonadota</taxon>
        <taxon>Gammaproteobacteria</taxon>
        <taxon>Pseudomonadales</taxon>
        <taxon>Pseudomonadaceae</taxon>
        <taxon>Pseudomonas</taxon>
    </lineage>
</organism>
<dbReference type="InterPro" id="IPR000847">
    <property type="entry name" value="LysR_HTH_N"/>
</dbReference>
<evidence type="ECO:0000256" key="1">
    <source>
        <dbReference type="ARBA" id="ARBA00009437"/>
    </source>
</evidence>
<sequence>MKYKSYLNHLLITNQNMFDALLLKTFVAVVDEGGFSRAAERLHLTQSAVSGHLRRLEEQVGKPLLTRTTRSQQLTPDGERLMAYARGILALNRDAWAELTRSAFEGNLRVGVSEEFADARLLRELQNVAAQYPGMHISVQVGIPGSLLSLMKQGELDVVVGSLCESSEPGLALWREPLVWAWSGQPLVALPNPLPLALFPEPCPYREAALTRLAQAGIAQRSAMQCSSYAALHAAALAGFAIAPMAQSQVGPGLTVLGAEHGLPALPDAEFRLFSAPEADPRLVEIITQVVVRYGAVRRH</sequence>
<keyword evidence="3" id="KW-0238">DNA-binding</keyword>
<evidence type="ECO:0000256" key="2">
    <source>
        <dbReference type="ARBA" id="ARBA00023015"/>
    </source>
</evidence>
<dbReference type="Gene3D" id="3.40.190.10">
    <property type="entry name" value="Periplasmic binding protein-like II"/>
    <property type="match status" value="2"/>
</dbReference>
<dbReference type="InterPro" id="IPR005119">
    <property type="entry name" value="LysR_subst-bd"/>
</dbReference>
<gene>
    <name evidence="6" type="ORF">ALP97_01187</name>
</gene>
<dbReference type="Proteomes" id="UP000277179">
    <property type="component" value="Unassembled WGS sequence"/>
</dbReference>
<proteinExistence type="inferred from homology"/>
<dbReference type="Pfam" id="PF03466">
    <property type="entry name" value="LysR_substrate"/>
    <property type="match status" value="1"/>
</dbReference>
<dbReference type="InterPro" id="IPR036390">
    <property type="entry name" value="WH_DNA-bd_sf"/>
</dbReference>
<evidence type="ECO:0000256" key="3">
    <source>
        <dbReference type="ARBA" id="ARBA00023125"/>
    </source>
</evidence>
<name>A0A3M4PZD2_9PSED</name>
<keyword evidence="2" id="KW-0805">Transcription regulation</keyword>
<dbReference type="AlphaFoldDB" id="A0A3M4PZD2"/>
<dbReference type="InterPro" id="IPR036388">
    <property type="entry name" value="WH-like_DNA-bd_sf"/>
</dbReference>
<comment type="caution">
    <text evidence="6">The sequence shown here is derived from an EMBL/GenBank/DDBJ whole genome shotgun (WGS) entry which is preliminary data.</text>
</comment>
<reference evidence="6 7" key="1">
    <citation type="submission" date="2018-08" db="EMBL/GenBank/DDBJ databases">
        <title>Recombination of ecologically and evolutionarily significant loci maintains genetic cohesion in the Pseudomonas syringae species complex.</title>
        <authorList>
            <person name="Dillon M."/>
            <person name="Thakur S."/>
            <person name="Almeida R.N.D."/>
            <person name="Weir B.S."/>
            <person name="Guttman D.S."/>
        </authorList>
    </citation>
    <scope>NUCLEOTIDE SEQUENCE [LARGE SCALE GENOMIC DNA]</scope>
    <source>
        <strain evidence="6 7">ICMP 11288</strain>
    </source>
</reference>
<dbReference type="FunFam" id="1.10.10.10:FF:000001">
    <property type="entry name" value="LysR family transcriptional regulator"/>
    <property type="match status" value="1"/>
</dbReference>
<dbReference type="PROSITE" id="PS50931">
    <property type="entry name" value="HTH_LYSR"/>
    <property type="match status" value="1"/>
</dbReference>
<evidence type="ECO:0000313" key="6">
    <source>
        <dbReference type="EMBL" id="RMQ83541.1"/>
    </source>
</evidence>
<dbReference type="SUPFAM" id="SSF46785">
    <property type="entry name" value="Winged helix' DNA-binding domain"/>
    <property type="match status" value="1"/>
</dbReference>
<dbReference type="PANTHER" id="PTHR30579:SF7">
    <property type="entry name" value="HTH-TYPE TRANSCRIPTIONAL REGULATOR LRHA-RELATED"/>
    <property type="match status" value="1"/>
</dbReference>
<feature type="domain" description="HTH lysR-type" evidence="5">
    <location>
        <begin position="22"/>
        <end position="75"/>
    </location>
</feature>
<dbReference type="Gene3D" id="1.10.10.10">
    <property type="entry name" value="Winged helix-like DNA-binding domain superfamily/Winged helix DNA-binding domain"/>
    <property type="match status" value="1"/>
</dbReference>
<evidence type="ECO:0000313" key="7">
    <source>
        <dbReference type="Proteomes" id="UP000277179"/>
    </source>
</evidence>
<dbReference type="Pfam" id="PF00126">
    <property type="entry name" value="HTH_1"/>
    <property type="match status" value="1"/>
</dbReference>
<protein>
    <recommendedName>
        <fullName evidence="5">HTH lysR-type domain-containing protein</fullName>
    </recommendedName>
</protein>
<dbReference type="PANTHER" id="PTHR30579">
    <property type="entry name" value="TRANSCRIPTIONAL REGULATOR"/>
    <property type="match status" value="1"/>
</dbReference>
<dbReference type="EMBL" id="RBRL01000384">
    <property type="protein sequence ID" value="RMQ83541.1"/>
    <property type="molecule type" value="Genomic_DNA"/>
</dbReference>
<evidence type="ECO:0000259" key="5">
    <source>
        <dbReference type="PROSITE" id="PS50931"/>
    </source>
</evidence>
<comment type="similarity">
    <text evidence="1">Belongs to the LysR transcriptional regulatory family.</text>
</comment>
<dbReference type="GO" id="GO:0003700">
    <property type="term" value="F:DNA-binding transcription factor activity"/>
    <property type="evidence" value="ECO:0007669"/>
    <property type="project" value="InterPro"/>
</dbReference>